<organism evidence="6 7">
    <name type="scientific">Pusillibacter faecalis</name>
    <dbReference type="NCBI Taxonomy" id="2714358"/>
    <lineage>
        <taxon>Bacteria</taxon>
        <taxon>Bacillati</taxon>
        <taxon>Bacillota</taxon>
        <taxon>Clostridia</taxon>
        <taxon>Eubacteriales</taxon>
        <taxon>Oscillospiraceae</taxon>
        <taxon>Pusillibacter</taxon>
    </lineage>
</organism>
<dbReference type="PANTHER" id="PTHR43390">
    <property type="entry name" value="SIGNAL PEPTIDASE I"/>
    <property type="match status" value="1"/>
</dbReference>
<dbReference type="Pfam" id="PF10502">
    <property type="entry name" value="Peptidase_S26"/>
    <property type="match status" value="1"/>
</dbReference>
<protein>
    <recommendedName>
        <fullName evidence="4">Signal peptidase I</fullName>
        <ecNumber evidence="4">3.4.21.89</ecNumber>
    </recommendedName>
</protein>
<dbReference type="GO" id="GO:0009003">
    <property type="term" value="F:signal peptidase activity"/>
    <property type="evidence" value="ECO:0007669"/>
    <property type="project" value="UniProtKB-EC"/>
</dbReference>
<dbReference type="Proteomes" id="UP000679848">
    <property type="component" value="Chromosome"/>
</dbReference>
<accession>A0A810QHD7</accession>
<comment type="subcellular location">
    <subcellularLocation>
        <location evidence="1">Cell membrane</location>
        <topology evidence="1">Single-pass type II membrane protein</topology>
    </subcellularLocation>
    <subcellularLocation>
        <location evidence="4">Membrane</location>
        <topology evidence="4">Single-pass type II membrane protein</topology>
    </subcellularLocation>
</comment>
<keyword evidence="4" id="KW-0645">Protease</keyword>
<evidence type="ECO:0000256" key="4">
    <source>
        <dbReference type="RuleBase" id="RU362042"/>
    </source>
</evidence>
<keyword evidence="7" id="KW-1185">Reference proteome</keyword>
<proteinExistence type="inferred from homology"/>
<dbReference type="RefSeq" id="WP_187030754.1">
    <property type="nucleotide sequence ID" value="NZ_AP023420.1"/>
</dbReference>
<dbReference type="CDD" id="cd06530">
    <property type="entry name" value="S26_SPase_I"/>
    <property type="match status" value="1"/>
</dbReference>
<dbReference type="EMBL" id="AP023420">
    <property type="protein sequence ID" value="BCK85547.1"/>
    <property type="molecule type" value="Genomic_DNA"/>
</dbReference>
<dbReference type="GO" id="GO:0005886">
    <property type="term" value="C:plasma membrane"/>
    <property type="evidence" value="ECO:0007669"/>
    <property type="project" value="UniProtKB-SubCell"/>
</dbReference>
<dbReference type="PRINTS" id="PR00727">
    <property type="entry name" value="LEADERPTASE"/>
</dbReference>
<evidence type="ECO:0000313" key="6">
    <source>
        <dbReference type="EMBL" id="BCK85547.1"/>
    </source>
</evidence>
<dbReference type="AlphaFoldDB" id="A0A810QHD7"/>
<evidence type="ECO:0000256" key="1">
    <source>
        <dbReference type="ARBA" id="ARBA00004401"/>
    </source>
</evidence>
<evidence type="ECO:0000256" key="3">
    <source>
        <dbReference type="PIRSR" id="PIRSR600223-1"/>
    </source>
</evidence>
<dbReference type="KEGG" id="pfaa:MM59RIKEN_28660"/>
<keyword evidence="4" id="KW-0472">Membrane</keyword>
<name>A0A810QHD7_9FIRM</name>
<feature type="active site" evidence="3">
    <location>
        <position position="42"/>
    </location>
</feature>
<dbReference type="GO" id="GO:0004252">
    <property type="term" value="F:serine-type endopeptidase activity"/>
    <property type="evidence" value="ECO:0007669"/>
    <property type="project" value="InterPro"/>
</dbReference>
<keyword evidence="4" id="KW-0812">Transmembrane</keyword>
<keyword evidence="4" id="KW-0378">Hydrolase</keyword>
<gene>
    <name evidence="6" type="primary">sip3</name>
    <name evidence="6" type="ORF">MM59RIKEN_28660</name>
</gene>
<comment type="catalytic activity">
    <reaction evidence="4">
        <text>Cleavage of hydrophobic, N-terminal signal or leader sequences from secreted and periplasmic proteins.</text>
        <dbReference type="EC" id="3.4.21.89"/>
    </reaction>
</comment>
<dbReference type="EC" id="3.4.21.89" evidence="4"/>
<feature type="active site" evidence="3">
    <location>
        <position position="85"/>
    </location>
</feature>
<dbReference type="NCBIfam" id="TIGR02227">
    <property type="entry name" value="sigpep_I_bact"/>
    <property type="match status" value="1"/>
</dbReference>
<dbReference type="Gene3D" id="2.10.109.10">
    <property type="entry name" value="Umud Fragment, subunit A"/>
    <property type="match status" value="1"/>
</dbReference>
<evidence type="ECO:0000259" key="5">
    <source>
        <dbReference type="Pfam" id="PF10502"/>
    </source>
</evidence>
<feature type="domain" description="Peptidase S26" evidence="5">
    <location>
        <begin position="13"/>
        <end position="170"/>
    </location>
</feature>
<dbReference type="GO" id="GO:0006465">
    <property type="term" value="P:signal peptide processing"/>
    <property type="evidence" value="ECO:0007669"/>
    <property type="project" value="InterPro"/>
</dbReference>
<evidence type="ECO:0000313" key="7">
    <source>
        <dbReference type="Proteomes" id="UP000679848"/>
    </source>
</evidence>
<feature type="transmembrane region" description="Helical" evidence="4">
    <location>
        <begin position="14"/>
        <end position="35"/>
    </location>
</feature>
<dbReference type="InterPro" id="IPR036286">
    <property type="entry name" value="LexA/Signal_pep-like_sf"/>
</dbReference>
<sequence length="191" mass="20895">MTGKQQAQRGAYEWVQTLVYVVLAVVLLFTFVGRLSRVQGESMRETLQDRDLLLVLNGYLCGSYEAGDIVIAQRGDFNDGAPIVKRVIATEGQTVDIDFNAGTVYVDGAALEEPYAREATWLAEGVEFPLTVPAGCLFLMGDNRNDSEDSRSADLGPVDSRCVIGKAVFLALPGKTADLNAREWNRVGFLR</sequence>
<comment type="similarity">
    <text evidence="2 4">Belongs to the peptidase S26 family.</text>
</comment>
<dbReference type="SUPFAM" id="SSF51306">
    <property type="entry name" value="LexA/Signal peptidase"/>
    <property type="match status" value="1"/>
</dbReference>
<dbReference type="PANTHER" id="PTHR43390:SF1">
    <property type="entry name" value="CHLOROPLAST PROCESSING PEPTIDASE"/>
    <property type="match status" value="1"/>
</dbReference>
<reference evidence="6" key="1">
    <citation type="submission" date="2020-09" db="EMBL/GenBank/DDBJ databases">
        <title>New species isolated from human feces.</title>
        <authorList>
            <person name="Kitahara M."/>
            <person name="Shigeno Y."/>
            <person name="Shime M."/>
            <person name="Matsumoto Y."/>
            <person name="Nakamura S."/>
            <person name="Motooka D."/>
            <person name="Fukuoka S."/>
            <person name="Nishikawa H."/>
            <person name="Benno Y."/>
        </authorList>
    </citation>
    <scope>NUCLEOTIDE SEQUENCE</scope>
    <source>
        <strain evidence="6">MM59</strain>
    </source>
</reference>
<evidence type="ECO:0000256" key="2">
    <source>
        <dbReference type="ARBA" id="ARBA00009370"/>
    </source>
</evidence>
<dbReference type="InterPro" id="IPR019533">
    <property type="entry name" value="Peptidase_S26"/>
</dbReference>
<keyword evidence="4" id="KW-1133">Transmembrane helix</keyword>
<dbReference type="InterPro" id="IPR000223">
    <property type="entry name" value="Pept_S26A_signal_pept_1"/>
</dbReference>